<evidence type="ECO:0000256" key="14">
    <source>
        <dbReference type="ARBA" id="ARBA00047899"/>
    </source>
</evidence>
<feature type="region of interest" description="Disordered" evidence="17">
    <location>
        <begin position="636"/>
        <end position="656"/>
    </location>
</feature>
<dbReference type="Pfam" id="PF13855">
    <property type="entry name" value="LRR_8"/>
    <property type="match status" value="1"/>
</dbReference>
<keyword evidence="11 16" id="KW-0067">ATP-binding</keyword>
<reference evidence="20" key="2">
    <citation type="submission" date="2023-06" db="EMBL/GenBank/DDBJ databases">
        <authorList>
            <person name="Ma L."/>
            <person name="Liu K.-W."/>
            <person name="Li Z."/>
            <person name="Hsiao Y.-Y."/>
            <person name="Qi Y."/>
            <person name="Fu T."/>
            <person name="Tang G."/>
            <person name="Zhang D."/>
            <person name="Sun W.-H."/>
            <person name="Liu D.-K."/>
            <person name="Li Y."/>
            <person name="Chen G.-Z."/>
            <person name="Liu X.-D."/>
            <person name="Liao X.-Y."/>
            <person name="Jiang Y.-T."/>
            <person name="Yu X."/>
            <person name="Hao Y."/>
            <person name="Huang J."/>
            <person name="Zhao X.-W."/>
            <person name="Ke S."/>
            <person name="Chen Y.-Y."/>
            <person name="Wu W.-L."/>
            <person name="Hsu J.-L."/>
            <person name="Lin Y.-F."/>
            <person name="Huang M.-D."/>
            <person name="Li C.-Y."/>
            <person name="Huang L."/>
            <person name="Wang Z.-W."/>
            <person name="Zhao X."/>
            <person name="Zhong W.-Y."/>
            <person name="Peng D.-H."/>
            <person name="Ahmad S."/>
            <person name="Lan S."/>
            <person name="Zhang J.-S."/>
            <person name="Tsai W.-C."/>
            <person name="Van De Peer Y."/>
            <person name="Liu Z.-J."/>
        </authorList>
    </citation>
    <scope>NUCLEOTIDE SEQUENCE</scope>
    <source>
        <strain evidence="20">CP</strain>
        <tissue evidence="20">Leaves</tissue>
    </source>
</reference>
<name>A0AAV9EIC4_ACOCL</name>
<dbReference type="Pfam" id="PF12819">
    <property type="entry name" value="Malectin_like"/>
    <property type="match status" value="1"/>
</dbReference>
<dbReference type="InterPro" id="IPR001245">
    <property type="entry name" value="Ser-Thr/Tyr_kinase_cat_dom"/>
</dbReference>
<evidence type="ECO:0000313" key="20">
    <source>
        <dbReference type="EMBL" id="KAK1312585.1"/>
    </source>
</evidence>
<evidence type="ECO:0000256" key="5">
    <source>
        <dbReference type="ARBA" id="ARBA00022679"/>
    </source>
</evidence>
<dbReference type="GO" id="GO:0005524">
    <property type="term" value="F:ATP binding"/>
    <property type="evidence" value="ECO:0007669"/>
    <property type="project" value="UniProtKB-UniRule"/>
</dbReference>
<dbReference type="Gene3D" id="3.30.200.20">
    <property type="entry name" value="Phosphorylase Kinase, domain 1"/>
    <property type="match status" value="1"/>
</dbReference>
<dbReference type="GO" id="GO:0004674">
    <property type="term" value="F:protein serine/threonine kinase activity"/>
    <property type="evidence" value="ECO:0007669"/>
    <property type="project" value="UniProtKB-KW"/>
</dbReference>
<dbReference type="InterPro" id="IPR008271">
    <property type="entry name" value="Ser/Thr_kinase_AS"/>
</dbReference>
<comment type="caution">
    <text evidence="20">The sequence shown here is derived from an EMBL/GenBank/DDBJ whole genome shotgun (WGS) entry which is preliminary data.</text>
</comment>
<keyword evidence="5" id="KW-0808">Transferase</keyword>
<evidence type="ECO:0000256" key="18">
    <source>
        <dbReference type="SAM" id="Phobius"/>
    </source>
</evidence>
<evidence type="ECO:0000256" key="17">
    <source>
        <dbReference type="SAM" id="MobiDB-lite"/>
    </source>
</evidence>
<keyword evidence="9 16" id="KW-0547">Nucleotide-binding</keyword>
<reference evidence="20" key="1">
    <citation type="journal article" date="2023" name="Nat. Commun.">
        <title>Diploid and tetraploid genomes of Acorus and the evolution of monocots.</title>
        <authorList>
            <person name="Ma L."/>
            <person name="Liu K.W."/>
            <person name="Li Z."/>
            <person name="Hsiao Y.Y."/>
            <person name="Qi Y."/>
            <person name="Fu T."/>
            <person name="Tang G.D."/>
            <person name="Zhang D."/>
            <person name="Sun W.H."/>
            <person name="Liu D.K."/>
            <person name="Li Y."/>
            <person name="Chen G.Z."/>
            <person name="Liu X.D."/>
            <person name="Liao X.Y."/>
            <person name="Jiang Y.T."/>
            <person name="Yu X."/>
            <person name="Hao Y."/>
            <person name="Huang J."/>
            <person name="Zhao X.W."/>
            <person name="Ke S."/>
            <person name="Chen Y.Y."/>
            <person name="Wu W.L."/>
            <person name="Hsu J.L."/>
            <person name="Lin Y.F."/>
            <person name="Huang M.D."/>
            <person name="Li C.Y."/>
            <person name="Huang L."/>
            <person name="Wang Z.W."/>
            <person name="Zhao X."/>
            <person name="Zhong W.Y."/>
            <person name="Peng D.H."/>
            <person name="Ahmad S."/>
            <person name="Lan S."/>
            <person name="Zhang J.S."/>
            <person name="Tsai W.C."/>
            <person name="Van de Peer Y."/>
            <person name="Liu Z.J."/>
        </authorList>
    </citation>
    <scope>NUCLEOTIDE SEQUENCE</scope>
    <source>
        <strain evidence="20">CP</strain>
    </source>
</reference>
<evidence type="ECO:0000256" key="6">
    <source>
        <dbReference type="ARBA" id="ARBA00022692"/>
    </source>
</evidence>
<dbReference type="InterPro" id="IPR011009">
    <property type="entry name" value="Kinase-like_dom_sf"/>
</dbReference>
<dbReference type="Gene3D" id="3.80.10.10">
    <property type="entry name" value="Ribonuclease Inhibitor"/>
    <property type="match status" value="1"/>
</dbReference>
<keyword evidence="3" id="KW-0723">Serine/threonine-protein kinase</keyword>
<dbReference type="PANTHER" id="PTHR45631">
    <property type="entry name" value="OS07G0107800 PROTEIN-RELATED"/>
    <property type="match status" value="1"/>
</dbReference>
<keyword evidence="8" id="KW-0677">Repeat</keyword>
<dbReference type="PROSITE" id="PS00108">
    <property type="entry name" value="PROTEIN_KINASE_ST"/>
    <property type="match status" value="1"/>
</dbReference>
<keyword evidence="6 18" id="KW-0812">Transmembrane</keyword>
<keyword evidence="12 18" id="KW-1133">Transmembrane helix</keyword>
<comment type="catalytic activity">
    <reaction evidence="14">
        <text>L-threonyl-[protein] + ATP = O-phospho-L-threonyl-[protein] + ADP + H(+)</text>
        <dbReference type="Rhea" id="RHEA:46608"/>
        <dbReference type="Rhea" id="RHEA-COMP:11060"/>
        <dbReference type="Rhea" id="RHEA-COMP:11605"/>
        <dbReference type="ChEBI" id="CHEBI:15378"/>
        <dbReference type="ChEBI" id="CHEBI:30013"/>
        <dbReference type="ChEBI" id="CHEBI:30616"/>
        <dbReference type="ChEBI" id="CHEBI:61977"/>
        <dbReference type="ChEBI" id="CHEBI:456216"/>
        <dbReference type="EC" id="2.7.11.1"/>
    </reaction>
</comment>
<dbReference type="Pfam" id="PF07714">
    <property type="entry name" value="PK_Tyr_Ser-Thr"/>
    <property type="match status" value="1"/>
</dbReference>
<dbReference type="Proteomes" id="UP001180020">
    <property type="component" value="Unassembled WGS sequence"/>
</dbReference>
<evidence type="ECO:0000256" key="15">
    <source>
        <dbReference type="ARBA" id="ARBA00048679"/>
    </source>
</evidence>
<evidence type="ECO:0000256" key="3">
    <source>
        <dbReference type="ARBA" id="ARBA00022527"/>
    </source>
</evidence>
<comment type="subcellular location">
    <subcellularLocation>
        <location evidence="1">Cell membrane</location>
        <topology evidence="1">Single-pass membrane protein</topology>
    </subcellularLocation>
</comment>
<evidence type="ECO:0000256" key="11">
    <source>
        <dbReference type="ARBA" id="ARBA00022840"/>
    </source>
</evidence>
<dbReference type="InterPro" id="IPR001611">
    <property type="entry name" value="Leu-rich_rpt"/>
</dbReference>
<evidence type="ECO:0000313" key="21">
    <source>
        <dbReference type="Proteomes" id="UP001180020"/>
    </source>
</evidence>
<dbReference type="FunFam" id="3.80.10.10:FF:000129">
    <property type="entry name" value="Leucine-rich repeat receptor-like kinase"/>
    <property type="match status" value="1"/>
</dbReference>
<keyword evidence="21" id="KW-1185">Reference proteome</keyword>
<protein>
    <recommendedName>
        <fullName evidence="2">non-specific serine/threonine protein kinase</fullName>
        <ecNumber evidence="2">2.7.11.1</ecNumber>
    </recommendedName>
</protein>
<dbReference type="InterPro" id="IPR032675">
    <property type="entry name" value="LRR_dom_sf"/>
</dbReference>
<accession>A0AAV9EIC4</accession>
<evidence type="ECO:0000256" key="10">
    <source>
        <dbReference type="ARBA" id="ARBA00022777"/>
    </source>
</evidence>
<dbReference type="PANTHER" id="PTHR45631:SF202">
    <property type="entry name" value="SENESCENCE-INDUCED RECEPTOR-LIKE SERINE_THREONINE-PROTEIN KINASE"/>
    <property type="match status" value="1"/>
</dbReference>
<keyword evidence="4" id="KW-0433">Leucine-rich repeat</keyword>
<keyword evidence="13 18" id="KW-0472">Membrane</keyword>
<dbReference type="Gene3D" id="1.10.510.10">
    <property type="entry name" value="Transferase(Phosphotransferase) domain 1"/>
    <property type="match status" value="1"/>
</dbReference>
<dbReference type="SMART" id="SM00220">
    <property type="entry name" value="S_TKc"/>
    <property type="match status" value="1"/>
</dbReference>
<keyword evidence="20" id="KW-0675">Receptor</keyword>
<evidence type="ECO:0000256" key="4">
    <source>
        <dbReference type="ARBA" id="ARBA00022614"/>
    </source>
</evidence>
<dbReference type="SUPFAM" id="SSF56112">
    <property type="entry name" value="Protein kinase-like (PK-like)"/>
    <property type="match status" value="1"/>
</dbReference>
<evidence type="ECO:0000256" key="12">
    <source>
        <dbReference type="ARBA" id="ARBA00022989"/>
    </source>
</evidence>
<sequence>MDTADSGDQFEQWNNVFKNPILGYHVYLHFMEIQILNASQSRLIDIYFNNKIFMTGFQPKYLYTDTIFNNDPLSEFPNAFYYLNTSTGSTLPPLLNAAELYAAVNWAINASTFGQDVDAIQQIKKAYGIKRNWMGDPCLPNAYSWEGLACSNDNPPRIISLNLSSSRLNGMISASFADLKLIQTVDLSGNSLMGNIPDFLAQLPSLTLLNLDNNHLSGSIPLLLLQRENNQSLTLSVDGNPELCKSESCEKHSMHIWIIVVVALVIAMALLFLLVWKLLCLRRKQKGLTEVNGSIHQGEYMNRFSVGPSTPQRNNTDGAFKFDYSTSADGSSKKDRDGSFHLDNWEFTDVDVVKMTNNFEKEIGKGGFGTVYLGEIYDGTKVAVKRLKEMSQESRMFLNEAKLLTKVRHKNIVPFIGYCNGVHKCLIYRYMSGGNLRDYLSDNNEAKDWRLRLKISLSVAKGLEYLRNGCELVIVHRDIKPENILLNEKLEAKIADFGLGKMFPEERITQTESSVKGTLGYLDPEYFQCSMYREGSDVYSFGVVLLQLITGKHVHFVEASNVMHVTEWVATKSAMSDIVDPRLEGNFHKMSMEKAMDLAKKKCTSVKSFSRPTMLHVLSELNVCWEIEKARRSALDSAAGDTSSGNSYSLGSQSDV</sequence>
<proteinExistence type="predicted"/>
<evidence type="ECO:0000256" key="8">
    <source>
        <dbReference type="ARBA" id="ARBA00022737"/>
    </source>
</evidence>
<feature type="transmembrane region" description="Helical" evidence="18">
    <location>
        <begin position="254"/>
        <end position="276"/>
    </location>
</feature>
<organism evidence="20 21">
    <name type="scientific">Acorus calamus</name>
    <name type="common">Sweet flag</name>
    <dbReference type="NCBI Taxonomy" id="4465"/>
    <lineage>
        <taxon>Eukaryota</taxon>
        <taxon>Viridiplantae</taxon>
        <taxon>Streptophyta</taxon>
        <taxon>Embryophyta</taxon>
        <taxon>Tracheophyta</taxon>
        <taxon>Spermatophyta</taxon>
        <taxon>Magnoliopsida</taxon>
        <taxon>Liliopsida</taxon>
        <taxon>Acoraceae</taxon>
        <taxon>Acorus</taxon>
    </lineage>
</organism>
<dbReference type="AlphaFoldDB" id="A0AAV9EIC4"/>
<evidence type="ECO:0000259" key="19">
    <source>
        <dbReference type="PROSITE" id="PS50011"/>
    </source>
</evidence>
<dbReference type="PROSITE" id="PS00107">
    <property type="entry name" value="PROTEIN_KINASE_ATP"/>
    <property type="match status" value="1"/>
</dbReference>
<dbReference type="InterPro" id="IPR024788">
    <property type="entry name" value="Malectin-like_Carb-bd_dom"/>
</dbReference>
<dbReference type="InterPro" id="IPR000719">
    <property type="entry name" value="Prot_kinase_dom"/>
</dbReference>
<dbReference type="EMBL" id="JAUJYO010000007">
    <property type="protein sequence ID" value="KAK1312585.1"/>
    <property type="molecule type" value="Genomic_DNA"/>
</dbReference>
<evidence type="ECO:0000256" key="7">
    <source>
        <dbReference type="ARBA" id="ARBA00022729"/>
    </source>
</evidence>
<keyword evidence="7" id="KW-0732">Signal</keyword>
<feature type="compositionally biased region" description="Low complexity" evidence="17">
    <location>
        <begin position="643"/>
        <end position="656"/>
    </location>
</feature>
<dbReference type="PROSITE" id="PS50011">
    <property type="entry name" value="PROTEIN_KINASE_DOM"/>
    <property type="match status" value="1"/>
</dbReference>
<evidence type="ECO:0000256" key="16">
    <source>
        <dbReference type="PROSITE-ProRule" id="PRU10141"/>
    </source>
</evidence>
<gene>
    <name evidence="20" type="ORF">QJS10_CPA07g00964</name>
</gene>
<feature type="domain" description="Protein kinase" evidence="19">
    <location>
        <begin position="357"/>
        <end position="623"/>
    </location>
</feature>
<evidence type="ECO:0000256" key="9">
    <source>
        <dbReference type="ARBA" id="ARBA00022741"/>
    </source>
</evidence>
<evidence type="ECO:0000256" key="2">
    <source>
        <dbReference type="ARBA" id="ARBA00012513"/>
    </source>
</evidence>
<evidence type="ECO:0000256" key="1">
    <source>
        <dbReference type="ARBA" id="ARBA00004162"/>
    </source>
</evidence>
<dbReference type="SUPFAM" id="SSF52058">
    <property type="entry name" value="L domain-like"/>
    <property type="match status" value="1"/>
</dbReference>
<dbReference type="EC" id="2.7.11.1" evidence="2"/>
<feature type="binding site" evidence="16">
    <location>
        <position position="385"/>
    </location>
    <ligand>
        <name>ATP</name>
        <dbReference type="ChEBI" id="CHEBI:30616"/>
    </ligand>
</feature>
<evidence type="ECO:0000256" key="13">
    <source>
        <dbReference type="ARBA" id="ARBA00023136"/>
    </source>
</evidence>
<dbReference type="InterPro" id="IPR017441">
    <property type="entry name" value="Protein_kinase_ATP_BS"/>
</dbReference>
<dbReference type="GO" id="GO:0005886">
    <property type="term" value="C:plasma membrane"/>
    <property type="evidence" value="ECO:0007669"/>
    <property type="project" value="UniProtKB-SubCell"/>
</dbReference>
<keyword evidence="10 20" id="KW-0418">Kinase</keyword>
<comment type="catalytic activity">
    <reaction evidence="15">
        <text>L-seryl-[protein] + ATP = O-phospho-L-seryl-[protein] + ADP + H(+)</text>
        <dbReference type="Rhea" id="RHEA:17989"/>
        <dbReference type="Rhea" id="RHEA-COMP:9863"/>
        <dbReference type="Rhea" id="RHEA-COMP:11604"/>
        <dbReference type="ChEBI" id="CHEBI:15378"/>
        <dbReference type="ChEBI" id="CHEBI:29999"/>
        <dbReference type="ChEBI" id="CHEBI:30616"/>
        <dbReference type="ChEBI" id="CHEBI:83421"/>
        <dbReference type="ChEBI" id="CHEBI:456216"/>
        <dbReference type="EC" id="2.7.11.1"/>
    </reaction>
</comment>